<reference evidence="3" key="2">
    <citation type="submission" date="2022-10" db="EMBL/GenBank/DDBJ databases">
        <authorList>
            <consortium name="ENA_rothamsted_submissions"/>
            <consortium name="culmorum"/>
            <person name="King R."/>
        </authorList>
    </citation>
    <scope>NUCLEOTIDE SEQUENCE</scope>
</reference>
<dbReference type="PROSITE" id="PS51155">
    <property type="entry name" value="CHIT_BIND_RR_2"/>
    <property type="match status" value="1"/>
</dbReference>
<dbReference type="InterPro" id="IPR000618">
    <property type="entry name" value="Insect_cuticle"/>
</dbReference>
<evidence type="ECO:0000313" key="3">
    <source>
        <dbReference type="EMBL" id="CAG9823438.1"/>
    </source>
</evidence>
<feature type="region of interest" description="Disordered" evidence="2">
    <location>
        <begin position="320"/>
        <end position="339"/>
    </location>
</feature>
<feature type="compositionally biased region" description="Basic and acidic residues" evidence="2">
    <location>
        <begin position="821"/>
        <end position="839"/>
    </location>
</feature>
<dbReference type="AlphaFoldDB" id="A0A9N9SMB9"/>
<evidence type="ECO:0000313" key="4">
    <source>
        <dbReference type="Proteomes" id="UP001153737"/>
    </source>
</evidence>
<feature type="compositionally biased region" description="Low complexity" evidence="2">
    <location>
        <begin position="457"/>
        <end position="468"/>
    </location>
</feature>
<protein>
    <submittedName>
        <fullName evidence="3">Uncharacterized protein</fullName>
    </submittedName>
</protein>
<feature type="compositionally biased region" description="Basic and acidic residues" evidence="2">
    <location>
        <begin position="402"/>
        <end position="414"/>
    </location>
</feature>
<feature type="region of interest" description="Disordered" evidence="2">
    <location>
        <begin position="191"/>
        <end position="210"/>
    </location>
</feature>
<dbReference type="OrthoDB" id="6631236at2759"/>
<proteinExistence type="predicted"/>
<gene>
    <name evidence="3" type="ORF">PHAECO_LOCUS10638</name>
</gene>
<feature type="region of interest" description="Disordered" evidence="2">
    <location>
        <begin position="821"/>
        <end position="851"/>
    </location>
</feature>
<keyword evidence="1" id="KW-0193">Cuticle</keyword>
<dbReference type="GO" id="GO:0062129">
    <property type="term" value="C:chitin-based extracellular matrix"/>
    <property type="evidence" value="ECO:0007669"/>
    <property type="project" value="TreeGrafter"/>
</dbReference>
<accession>A0A9N9SMB9</accession>
<dbReference type="Proteomes" id="UP001153737">
    <property type="component" value="Chromosome 7"/>
</dbReference>
<feature type="compositionally biased region" description="Low complexity" evidence="2">
    <location>
        <begin position="325"/>
        <end position="335"/>
    </location>
</feature>
<organism evidence="3 4">
    <name type="scientific">Phaedon cochleariae</name>
    <name type="common">Mustard beetle</name>
    <dbReference type="NCBI Taxonomy" id="80249"/>
    <lineage>
        <taxon>Eukaryota</taxon>
        <taxon>Metazoa</taxon>
        <taxon>Ecdysozoa</taxon>
        <taxon>Arthropoda</taxon>
        <taxon>Hexapoda</taxon>
        <taxon>Insecta</taxon>
        <taxon>Pterygota</taxon>
        <taxon>Neoptera</taxon>
        <taxon>Endopterygota</taxon>
        <taxon>Coleoptera</taxon>
        <taxon>Polyphaga</taxon>
        <taxon>Cucujiformia</taxon>
        <taxon>Chrysomeloidea</taxon>
        <taxon>Chrysomelidae</taxon>
        <taxon>Chrysomelinae</taxon>
        <taxon>Chrysomelini</taxon>
        <taxon>Phaedon</taxon>
    </lineage>
</organism>
<evidence type="ECO:0000256" key="2">
    <source>
        <dbReference type="SAM" id="MobiDB-lite"/>
    </source>
</evidence>
<sequence length="851" mass="97396">MVWYTLGIWDLVDKYFKDSVKQRIRKEFQERSKRNKTKQNTTSTIEAAHRQVKQTPNRQYRDTFKRDAMLSHDRGSRLEKRTLPATIEATESPTIPPNLITSHLLHSGDSRWAFFSRSSLPTEEIFRCYHCYHVELTAIRIEEFIKVSEENTFSQSLCDSDIINEAMAGIKQIHVYFVIILLTEILHEATSETESTTKKETEESLDEAESNGKLEIIKRIKKINEDGSYTIGYEADDGSFKIESRDVLGHIKGTYGFVDDEGQIKRVSYSTTNASEIITKPELSTVVQRIPTKKPTASYIFTSTQSTPTTTSNSVIQSIAKRRTTTSTSSTSSTTDKPNYQNIVNVSRVTQPNSVVYSSAAPRVLLQGRSSLPTIPATLKAEAQQVVSIRPSEEPFYRRLANLEDDKPASEEPRGNLLRRQLPQQQGNPEYNVREHIFSLQQSVGHDATDVYSSSMTTGTPRPLFTTTNRPLPIHLSTTSVPTTVQRPSSPYPVNYHNNYLREEQTQAQYNQPSTTSQPEPIHASPTTVPVAQIPPNRAEHQEPLVAVRQPNQRTVLVPLSHLQGRIIPYEHLNDPRGYQYVPEDTKQMVVEIEQQQAIVRKLPQHPLRPMPVQVDEHGYIRELPRQVPTPYPVPVPASPVHRYLDSDIDNDIENIQPPVSTKDFQKLLHMLIQRQGRLEKISALTRQAEVFMQPRPVYQQEPYFVQKVRPDPPHQRQNYVEVEQQHLVPLRSHPQQQLYEEQYDPQSYRPNRRVARLLPSRALEVQEEYLPSDVREMLLLRMLQLAINPAMPVAEDDIEVVTRGPTVKRTPVRNVEILGEERSNGDADGSGRTKRFEQSQDSYYFNDISE</sequence>
<dbReference type="PANTHER" id="PTHR10380:SF209">
    <property type="match status" value="1"/>
</dbReference>
<dbReference type="Pfam" id="PF00379">
    <property type="entry name" value="Chitin_bind_4"/>
    <property type="match status" value="1"/>
</dbReference>
<evidence type="ECO:0000256" key="1">
    <source>
        <dbReference type="PROSITE-ProRule" id="PRU00497"/>
    </source>
</evidence>
<name>A0A9N9SMB9_PHACE</name>
<dbReference type="EMBL" id="OU896713">
    <property type="protein sequence ID" value="CAG9823438.1"/>
    <property type="molecule type" value="Genomic_DNA"/>
</dbReference>
<feature type="compositionally biased region" description="Basic and acidic residues" evidence="2">
    <location>
        <begin position="191"/>
        <end position="202"/>
    </location>
</feature>
<dbReference type="PANTHER" id="PTHR10380">
    <property type="entry name" value="CUTICLE PROTEIN"/>
    <property type="match status" value="1"/>
</dbReference>
<reference evidence="3" key="1">
    <citation type="submission" date="2022-01" db="EMBL/GenBank/DDBJ databases">
        <authorList>
            <person name="King R."/>
        </authorList>
    </citation>
    <scope>NUCLEOTIDE SEQUENCE</scope>
</reference>
<feature type="region of interest" description="Disordered" evidence="2">
    <location>
        <begin position="452"/>
        <end position="476"/>
    </location>
</feature>
<feature type="region of interest" description="Disordered" evidence="2">
    <location>
        <begin position="29"/>
        <end position="58"/>
    </location>
</feature>
<keyword evidence="4" id="KW-1185">Reference proteome</keyword>
<dbReference type="GO" id="GO:0008010">
    <property type="term" value="F:structural constituent of chitin-based larval cuticle"/>
    <property type="evidence" value="ECO:0007669"/>
    <property type="project" value="TreeGrafter"/>
</dbReference>
<dbReference type="InterPro" id="IPR050468">
    <property type="entry name" value="Cuticle_Struct_Prot"/>
</dbReference>
<feature type="region of interest" description="Disordered" evidence="2">
    <location>
        <begin position="402"/>
        <end position="428"/>
    </location>
</feature>